<dbReference type="AlphaFoldDB" id="A0A0B7C3M2"/>
<evidence type="ECO:0000313" key="1">
    <source>
        <dbReference type="EMBL" id="CEK99025.1"/>
    </source>
</evidence>
<feature type="non-terminal residue" evidence="1">
    <location>
        <position position="67"/>
    </location>
</feature>
<dbReference type="EMBL" id="HACG01052154">
    <property type="protein sequence ID" value="CEK99025.1"/>
    <property type="molecule type" value="Transcribed_RNA"/>
</dbReference>
<name>A0A0B7C3M2_9EUPU</name>
<accession>A0A0B7C3M2</accession>
<proteinExistence type="predicted"/>
<reference evidence="1" key="1">
    <citation type="submission" date="2014-12" db="EMBL/GenBank/DDBJ databases">
        <title>Insight into the proteome of Arion vulgaris.</title>
        <authorList>
            <person name="Aradska J."/>
            <person name="Bulat T."/>
            <person name="Smidak R."/>
            <person name="Sarate P."/>
            <person name="Gangsoo J."/>
            <person name="Sialana F."/>
            <person name="Bilban M."/>
            <person name="Lubec G."/>
        </authorList>
    </citation>
    <scope>NUCLEOTIDE SEQUENCE</scope>
    <source>
        <tissue evidence="1">Skin</tissue>
    </source>
</reference>
<feature type="non-terminal residue" evidence="1">
    <location>
        <position position="1"/>
    </location>
</feature>
<sequence>YIVMCQLYSHDERSNLKEVKYSNFIDLFGEILNKVRQDYMYCYYCYTWIIQELDTSELTTSCNSQQE</sequence>
<gene>
    <name evidence="1" type="primary">ORF220222</name>
</gene>
<organism evidence="1">
    <name type="scientific">Arion vulgaris</name>
    <dbReference type="NCBI Taxonomy" id="1028688"/>
    <lineage>
        <taxon>Eukaryota</taxon>
        <taxon>Metazoa</taxon>
        <taxon>Spiralia</taxon>
        <taxon>Lophotrochozoa</taxon>
        <taxon>Mollusca</taxon>
        <taxon>Gastropoda</taxon>
        <taxon>Heterobranchia</taxon>
        <taxon>Euthyneura</taxon>
        <taxon>Panpulmonata</taxon>
        <taxon>Eupulmonata</taxon>
        <taxon>Stylommatophora</taxon>
        <taxon>Helicina</taxon>
        <taxon>Arionoidea</taxon>
        <taxon>Arionidae</taxon>
        <taxon>Arion</taxon>
    </lineage>
</organism>
<protein>
    <submittedName>
        <fullName evidence="1">Uncharacterized protein</fullName>
    </submittedName>
</protein>